<dbReference type="GO" id="GO:0016705">
    <property type="term" value="F:oxidoreductase activity, acting on paired donors, with incorporation or reduction of molecular oxygen"/>
    <property type="evidence" value="ECO:0007669"/>
    <property type="project" value="InterPro"/>
</dbReference>
<evidence type="ECO:0000259" key="1">
    <source>
        <dbReference type="Pfam" id="PF00296"/>
    </source>
</evidence>
<dbReference type="Pfam" id="PF00296">
    <property type="entry name" value="Bac_luciferase"/>
    <property type="match status" value="1"/>
</dbReference>
<dbReference type="EMBL" id="JACCFK010000002">
    <property type="protein sequence ID" value="NYI91824.1"/>
    <property type="molecule type" value="Genomic_DNA"/>
</dbReference>
<reference evidence="2 3" key="1">
    <citation type="submission" date="2020-07" db="EMBL/GenBank/DDBJ databases">
        <title>Sequencing the genomes of 1000 actinobacteria strains.</title>
        <authorList>
            <person name="Klenk H.-P."/>
        </authorList>
    </citation>
    <scope>NUCLEOTIDE SEQUENCE [LARGE SCALE GENOMIC DNA]</scope>
    <source>
        <strain evidence="2 3">DSM 104006</strain>
    </source>
</reference>
<dbReference type="Proteomes" id="UP000549616">
    <property type="component" value="Unassembled WGS sequence"/>
</dbReference>
<proteinExistence type="predicted"/>
<name>A0A853BAP2_9PSEU</name>
<dbReference type="NCBIfam" id="TIGR03619">
    <property type="entry name" value="F420_Rv2161c"/>
    <property type="match status" value="1"/>
</dbReference>
<sequence length="303" mass="32039">MTVQFGLFGVNLFTGAGAAGARHIAVLAEELGLESLWAVDRIVLPSGYETGYPYDESGKVMGGQEEFDVADPLVWLTFAAAVTVRIKLATGVAIPPLRNPVVLAKQVASLDALSAGRVLLGVGIGWLEEEYQAVGVPWSDRGRRLDDYVEALRALWRDTRATVHNGHVDFDNAISLPHPTGGSVPVVVSGNTPRAARRAARLGDGFFPAAKTPAELAPLLEILRTESQAAGGDPDAIEITVSYAGEPAALDPAADGFQNAFDDLSELSERFEKLGVARVLLPALPEHALRAVAEGLADRFGPA</sequence>
<dbReference type="InterPro" id="IPR050564">
    <property type="entry name" value="F420-G6PD/mer"/>
</dbReference>
<keyword evidence="3" id="KW-1185">Reference proteome</keyword>
<accession>A0A853BAP2</accession>
<dbReference type="RefSeq" id="WP_179776150.1">
    <property type="nucleotide sequence ID" value="NZ_JACCFK010000002.1"/>
</dbReference>
<evidence type="ECO:0000313" key="3">
    <source>
        <dbReference type="Proteomes" id="UP000549616"/>
    </source>
</evidence>
<gene>
    <name evidence="2" type="ORF">HNR02_005199</name>
</gene>
<evidence type="ECO:0000313" key="2">
    <source>
        <dbReference type="EMBL" id="NYI91824.1"/>
    </source>
</evidence>
<dbReference type="InterPro" id="IPR011251">
    <property type="entry name" value="Luciferase-like_dom"/>
</dbReference>
<dbReference type="Gene3D" id="3.20.20.30">
    <property type="entry name" value="Luciferase-like domain"/>
    <property type="match status" value="1"/>
</dbReference>
<dbReference type="SUPFAM" id="SSF51679">
    <property type="entry name" value="Bacterial luciferase-like"/>
    <property type="match status" value="1"/>
</dbReference>
<comment type="caution">
    <text evidence="2">The sequence shown here is derived from an EMBL/GenBank/DDBJ whole genome shotgun (WGS) entry which is preliminary data.</text>
</comment>
<organism evidence="2 3">
    <name type="scientific">Amycolatopsis endophytica</name>
    <dbReference type="NCBI Taxonomy" id="860233"/>
    <lineage>
        <taxon>Bacteria</taxon>
        <taxon>Bacillati</taxon>
        <taxon>Actinomycetota</taxon>
        <taxon>Actinomycetes</taxon>
        <taxon>Pseudonocardiales</taxon>
        <taxon>Pseudonocardiaceae</taxon>
        <taxon>Amycolatopsis</taxon>
    </lineage>
</organism>
<dbReference type="InterPro" id="IPR019921">
    <property type="entry name" value="Lucif-like_OxRdtase_Rv2161c"/>
</dbReference>
<dbReference type="AlphaFoldDB" id="A0A853BAP2"/>
<dbReference type="InterPro" id="IPR036661">
    <property type="entry name" value="Luciferase-like_sf"/>
</dbReference>
<dbReference type="PANTHER" id="PTHR43244">
    <property type="match status" value="1"/>
</dbReference>
<protein>
    <submittedName>
        <fullName evidence="2">Putative F420-dependent oxidoreductase</fullName>
    </submittedName>
</protein>
<dbReference type="PANTHER" id="PTHR43244:SF2">
    <property type="entry name" value="CONSERVED HYPOTHETICAL ALANINE AND PROLINE-RICH PROTEIN"/>
    <property type="match status" value="1"/>
</dbReference>
<feature type="domain" description="Luciferase-like" evidence="1">
    <location>
        <begin position="17"/>
        <end position="242"/>
    </location>
</feature>